<dbReference type="GO" id="GO:0005634">
    <property type="term" value="C:nucleus"/>
    <property type="evidence" value="ECO:0007669"/>
    <property type="project" value="UniProtKB-SubCell"/>
</dbReference>
<dbReference type="SMART" id="SM00448">
    <property type="entry name" value="REC"/>
    <property type="match status" value="1"/>
</dbReference>
<dbReference type="InterPro" id="IPR006447">
    <property type="entry name" value="Myb_dom_plants"/>
</dbReference>
<keyword evidence="10" id="KW-1185">Reference proteome</keyword>
<dbReference type="PANTHER" id="PTHR31442:SF32">
    <property type="entry name" value="TWO-COMPONENT RESPONSE REGULATOR ORR21-LIKE"/>
    <property type="match status" value="1"/>
</dbReference>
<dbReference type="InterPro" id="IPR001005">
    <property type="entry name" value="SANT/Myb"/>
</dbReference>
<dbReference type="InterPro" id="IPR017930">
    <property type="entry name" value="Myb_dom"/>
</dbReference>
<dbReference type="GO" id="GO:0000160">
    <property type="term" value="P:phosphorelay signal transduction system"/>
    <property type="evidence" value="ECO:0007669"/>
    <property type="project" value="InterPro"/>
</dbReference>
<dbReference type="Pfam" id="PF00072">
    <property type="entry name" value="Response_reg"/>
    <property type="match status" value="1"/>
</dbReference>
<dbReference type="PANTHER" id="PTHR31442">
    <property type="entry name" value="HOMEODOMAIN-LIKE SUPERFAMILY PROTEIN-RELATED"/>
    <property type="match status" value="1"/>
</dbReference>
<dbReference type="InterPro" id="IPR044841">
    <property type="entry name" value="LUX/BOA-like"/>
</dbReference>
<dbReference type="AlphaFoldDB" id="A0AA88RG70"/>
<dbReference type="Gene3D" id="1.10.10.60">
    <property type="entry name" value="Homeodomain-like"/>
    <property type="match status" value="1"/>
</dbReference>
<dbReference type="InterPro" id="IPR001789">
    <property type="entry name" value="Sig_transdc_resp-reg_receiver"/>
</dbReference>
<dbReference type="GO" id="GO:0003677">
    <property type="term" value="F:DNA binding"/>
    <property type="evidence" value="ECO:0007669"/>
    <property type="project" value="InterPro"/>
</dbReference>
<evidence type="ECO:0000256" key="5">
    <source>
        <dbReference type="PROSITE-ProRule" id="PRU00169"/>
    </source>
</evidence>
<sequence length="461" mass="52278">MWEIGCDSRRHEGSTFTREISVLLVEHNKDWLISTANVLNACAYEVTVAERATTALLILSERKDDIDVVIVDNDMPDLDVLTLLRLAANMELLAILMSANVDGRMISRAIESGAFRMMEKQVTEEALKYLWQHVMREKMMRKNNKFGDGDARLAEMSTMDENHKLNDQSKGKQLEDDKGSEANNKSNDGASTKKLRCRKSSKKDEKSRSTNNGKGGRVKWKACTEWTDELHSKFMVAVRQLGEGRCYPKEILELMKVPGLTRMQVASHLQKCRNDNWRAPEERKSHPPCVATSSNSQQQINPRKFGLMPRLLKKPNNAPLYLHEGPEIYPSSERDLHMNPHSYLVPEEYGSQSVEQNFANMEQLGAYEMLESAPILDKTSTVEDTYYATRRSVGTLADMTYYRHFDPILPDFSNANFGKASRVGSSSQRQPVTETFGSFSELNDLAQNYAFLPEGPSFLKA</sequence>
<feature type="region of interest" description="Disordered" evidence="6">
    <location>
        <begin position="275"/>
        <end position="299"/>
    </location>
</feature>
<evidence type="ECO:0000313" key="9">
    <source>
        <dbReference type="EMBL" id="KAK2985343.1"/>
    </source>
</evidence>
<evidence type="ECO:0000313" key="10">
    <source>
        <dbReference type="Proteomes" id="UP001187471"/>
    </source>
</evidence>
<gene>
    <name evidence="9" type="ORF">RJ640_008694</name>
</gene>
<feature type="compositionally biased region" description="Polar residues" evidence="6">
    <location>
        <begin position="181"/>
        <end position="190"/>
    </location>
</feature>
<comment type="subcellular location">
    <subcellularLocation>
        <location evidence="1">Nucleus</location>
    </subcellularLocation>
</comment>
<keyword evidence="4" id="KW-0539">Nucleus</keyword>
<evidence type="ECO:0000256" key="6">
    <source>
        <dbReference type="SAM" id="MobiDB-lite"/>
    </source>
</evidence>
<dbReference type="InterPro" id="IPR011006">
    <property type="entry name" value="CheY-like_superfamily"/>
</dbReference>
<dbReference type="Gene3D" id="3.40.50.2300">
    <property type="match status" value="1"/>
</dbReference>
<dbReference type="NCBIfam" id="TIGR01557">
    <property type="entry name" value="myb_SHAQKYF"/>
    <property type="match status" value="1"/>
</dbReference>
<evidence type="ECO:0000256" key="2">
    <source>
        <dbReference type="ARBA" id="ARBA00023015"/>
    </source>
</evidence>
<keyword evidence="5" id="KW-0597">Phosphoprotein</keyword>
<dbReference type="GO" id="GO:0003700">
    <property type="term" value="F:DNA-binding transcription factor activity"/>
    <property type="evidence" value="ECO:0007669"/>
    <property type="project" value="InterPro"/>
</dbReference>
<evidence type="ECO:0000259" key="8">
    <source>
        <dbReference type="PROSITE" id="PS51294"/>
    </source>
</evidence>
<comment type="caution">
    <text evidence="9">The sequence shown here is derived from an EMBL/GenBank/DDBJ whole genome shotgun (WGS) entry which is preliminary data.</text>
</comment>
<feature type="modified residue" description="4-aspartylphosphate" evidence="5">
    <location>
        <position position="72"/>
    </location>
</feature>
<dbReference type="SUPFAM" id="SSF52172">
    <property type="entry name" value="CheY-like"/>
    <property type="match status" value="1"/>
</dbReference>
<dbReference type="FunFam" id="1.10.10.60:FF:000007">
    <property type="entry name" value="Two-component response regulator"/>
    <property type="match status" value="1"/>
</dbReference>
<evidence type="ECO:0000256" key="3">
    <source>
        <dbReference type="ARBA" id="ARBA00023163"/>
    </source>
</evidence>
<evidence type="ECO:0000256" key="1">
    <source>
        <dbReference type="ARBA" id="ARBA00004123"/>
    </source>
</evidence>
<dbReference type="Pfam" id="PF00249">
    <property type="entry name" value="Myb_DNA-binding"/>
    <property type="match status" value="1"/>
</dbReference>
<feature type="domain" description="HTH myb-type" evidence="8">
    <location>
        <begin position="226"/>
        <end position="277"/>
    </location>
</feature>
<feature type="domain" description="Response regulatory" evidence="7">
    <location>
        <begin position="21"/>
        <end position="135"/>
    </location>
</feature>
<evidence type="ECO:0000256" key="4">
    <source>
        <dbReference type="ARBA" id="ARBA00023242"/>
    </source>
</evidence>
<dbReference type="PROSITE" id="PS50110">
    <property type="entry name" value="RESPONSE_REGULATORY"/>
    <property type="match status" value="1"/>
</dbReference>
<keyword evidence="3" id="KW-0804">Transcription</keyword>
<reference evidence="9" key="1">
    <citation type="submission" date="2022-12" db="EMBL/GenBank/DDBJ databases">
        <title>Draft genome assemblies for two species of Escallonia (Escalloniales).</title>
        <authorList>
            <person name="Chanderbali A."/>
            <person name="Dervinis C."/>
            <person name="Anghel I."/>
            <person name="Soltis D."/>
            <person name="Soltis P."/>
            <person name="Zapata F."/>
        </authorList>
    </citation>
    <scope>NUCLEOTIDE SEQUENCE</scope>
    <source>
        <strain evidence="9">UCBG92.1500</strain>
        <tissue evidence="9">Leaf</tissue>
    </source>
</reference>
<dbReference type="Proteomes" id="UP001187471">
    <property type="component" value="Unassembled WGS sequence"/>
</dbReference>
<feature type="compositionally biased region" description="Basic and acidic residues" evidence="6">
    <location>
        <begin position="275"/>
        <end position="285"/>
    </location>
</feature>
<organism evidence="9 10">
    <name type="scientific">Escallonia rubra</name>
    <dbReference type="NCBI Taxonomy" id="112253"/>
    <lineage>
        <taxon>Eukaryota</taxon>
        <taxon>Viridiplantae</taxon>
        <taxon>Streptophyta</taxon>
        <taxon>Embryophyta</taxon>
        <taxon>Tracheophyta</taxon>
        <taxon>Spermatophyta</taxon>
        <taxon>Magnoliopsida</taxon>
        <taxon>eudicotyledons</taxon>
        <taxon>Gunneridae</taxon>
        <taxon>Pentapetalae</taxon>
        <taxon>asterids</taxon>
        <taxon>campanulids</taxon>
        <taxon>Escalloniales</taxon>
        <taxon>Escalloniaceae</taxon>
        <taxon>Escallonia</taxon>
    </lineage>
</organism>
<dbReference type="InterPro" id="IPR009057">
    <property type="entry name" value="Homeodomain-like_sf"/>
</dbReference>
<proteinExistence type="predicted"/>
<feature type="compositionally biased region" description="Basic and acidic residues" evidence="6">
    <location>
        <begin position="161"/>
        <end position="180"/>
    </location>
</feature>
<protein>
    <submittedName>
        <fullName evidence="9">Uncharacterized protein</fullName>
    </submittedName>
</protein>
<dbReference type="SUPFAM" id="SSF46689">
    <property type="entry name" value="Homeodomain-like"/>
    <property type="match status" value="1"/>
</dbReference>
<keyword evidence="2" id="KW-0805">Transcription regulation</keyword>
<dbReference type="PROSITE" id="PS51294">
    <property type="entry name" value="HTH_MYB"/>
    <property type="match status" value="1"/>
</dbReference>
<dbReference type="EMBL" id="JAVXUO010001169">
    <property type="protein sequence ID" value="KAK2985343.1"/>
    <property type="molecule type" value="Genomic_DNA"/>
</dbReference>
<accession>A0AA88RG70</accession>
<evidence type="ECO:0000259" key="7">
    <source>
        <dbReference type="PROSITE" id="PS50110"/>
    </source>
</evidence>
<name>A0AA88RG70_9ASTE</name>
<feature type="region of interest" description="Disordered" evidence="6">
    <location>
        <begin position="161"/>
        <end position="217"/>
    </location>
</feature>